<evidence type="ECO:0000256" key="3">
    <source>
        <dbReference type="ARBA" id="ARBA00022679"/>
    </source>
</evidence>
<dbReference type="SUPFAM" id="SSF53448">
    <property type="entry name" value="Nucleotide-diphospho-sugar transferases"/>
    <property type="match status" value="1"/>
</dbReference>
<dbReference type="Gene3D" id="3.90.550.10">
    <property type="entry name" value="Spore Coat Polysaccharide Biosynthesis Protein SpsA, Chain A"/>
    <property type="match status" value="1"/>
</dbReference>
<evidence type="ECO:0000259" key="4">
    <source>
        <dbReference type="Pfam" id="PF00535"/>
    </source>
</evidence>
<evidence type="ECO:0000256" key="2">
    <source>
        <dbReference type="ARBA" id="ARBA00022676"/>
    </source>
</evidence>
<dbReference type="EMBL" id="BAAAGE010000001">
    <property type="protein sequence ID" value="GAA0714358.1"/>
    <property type="molecule type" value="Genomic_DNA"/>
</dbReference>
<dbReference type="PANTHER" id="PTHR43685:SF5">
    <property type="entry name" value="GLYCOSYLTRANSFERASE EPSE-RELATED"/>
    <property type="match status" value="1"/>
</dbReference>
<dbReference type="InterPro" id="IPR050834">
    <property type="entry name" value="Glycosyltransf_2"/>
</dbReference>
<protein>
    <submittedName>
        <fullName evidence="5">Glycosyltransferase</fullName>
    </submittedName>
</protein>
<evidence type="ECO:0000313" key="6">
    <source>
        <dbReference type="Proteomes" id="UP001501758"/>
    </source>
</evidence>
<name>A0ABN1IIG8_9FLAO</name>
<proteinExistence type="inferred from homology"/>
<dbReference type="Pfam" id="PF00535">
    <property type="entry name" value="Glycos_transf_2"/>
    <property type="match status" value="1"/>
</dbReference>
<reference evidence="5 6" key="1">
    <citation type="journal article" date="2019" name="Int. J. Syst. Evol. Microbiol.">
        <title>The Global Catalogue of Microorganisms (GCM) 10K type strain sequencing project: providing services to taxonomists for standard genome sequencing and annotation.</title>
        <authorList>
            <consortium name="The Broad Institute Genomics Platform"/>
            <consortium name="The Broad Institute Genome Sequencing Center for Infectious Disease"/>
            <person name="Wu L."/>
            <person name="Ma J."/>
        </authorList>
    </citation>
    <scope>NUCLEOTIDE SEQUENCE [LARGE SCALE GENOMIC DNA]</scope>
    <source>
        <strain evidence="5 6">JCM 15974</strain>
    </source>
</reference>
<gene>
    <name evidence="5" type="ORF">GCM10009430_07430</name>
</gene>
<dbReference type="Proteomes" id="UP001501758">
    <property type="component" value="Unassembled WGS sequence"/>
</dbReference>
<feature type="domain" description="Glycosyltransferase 2-like" evidence="4">
    <location>
        <begin position="7"/>
        <end position="160"/>
    </location>
</feature>
<dbReference type="PANTHER" id="PTHR43685">
    <property type="entry name" value="GLYCOSYLTRANSFERASE"/>
    <property type="match status" value="1"/>
</dbReference>
<evidence type="ECO:0000256" key="1">
    <source>
        <dbReference type="ARBA" id="ARBA00006739"/>
    </source>
</evidence>
<dbReference type="InterPro" id="IPR029044">
    <property type="entry name" value="Nucleotide-diphossugar_trans"/>
</dbReference>
<comment type="caution">
    <text evidence="5">The sequence shown here is derived from an EMBL/GenBank/DDBJ whole genome shotgun (WGS) entry which is preliminary data.</text>
</comment>
<accession>A0ABN1IIG8</accession>
<keyword evidence="3" id="KW-0808">Transferase</keyword>
<keyword evidence="2" id="KW-0328">Glycosyltransferase</keyword>
<dbReference type="RefSeq" id="WP_343910635.1">
    <property type="nucleotide sequence ID" value="NZ_BAAAGE010000001.1"/>
</dbReference>
<evidence type="ECO:0000313" key="5">
    <source>
        <dbReference type="EMBL" id="GAA0714358.1"/>
    </source>
</evidence>
<keyword evidence="6" id="KW-1185">Reference proteome</keyword>
<organism evidence="5 6">
    <name type="scientific">Aquimarina litoralis</name>
    <dbReference type="NCBI Taxonomy" id="584605"/>
    <lineage>
        <taxon>Bacteria</taxon>
        <taxon>Pseudomonadati</taxon>
        <taxon>Bacteroidota</taxon>
        <taxon>Flavobacteriia</taxon>
        <taxon>Flavobacteriales</taxon>
        <taxon>Flavobacteriaceae</taxon>
        <taxon>Aquimarina</taxon>
    </lineage>
</organism>
<dbReference type="InterPro" id="IPR001173">
    <property type="entry name" value="Glyco_trans_2-like"/>
</dbReference>
<sequence length="266" mass="30931">MSAKIVVLIPYYENRLGLIDAINSIQESFPVDLMIVDDGSIKEPLQVDEAYKIYGDRGTIIYDVLPKNRGIENALNMGLQNILERDYKYIGRLDCGDRFHKGKLEKQITYLEANKEVKLLGTWANIIDDKENFIYIEKHPVYYNEIKKKIYLNTTFIHPSVVFESAILSQIGLYPVSYPAAEDYAFFMSIVKKYKSENYPEVLMDYVVDPNSISSLKRKRQVKSRIKVILENYYLGWYPSYGLIRNILLLLISRTASNRIKSIIRK</sequence>
<comment type="similarity">
    <text evidence="1">Belongs to the glycosyltransferase 2 family.</text>
</comment>